<dbReference type="EMBL" id="BQNB010019098">
    <property type="protein sequence ID" value="GJT81637.1"/>
    <property type="molecule type" value="Genomic_DNA"/>
</dbReference>
<dbReference type="SUPFAM" id="SSF57756">
    <property type="entry name" value="Retrovirus zinc finger-like domains"/>
    <property type="match status" value="1"/>
</dbReference>
<accession>A0ABQ5H363</accession>
<organism evidence="3 4">
    <name type="scientific">Tanacetum coccineum</name>
    <dbReference type="NCBI Taxonomy" id="301880"/>
    <lineage>
        <taxon>Eukaryota</taxon>
        <taxon>Viridiplantae</taxon>
        <taxon>Streptophyta</taxon>
        <taxon>Embryophyta</taxon>
        <taxon>Tracheophyta</taxon>
        <taxon>Spermatophyta</taxon>
        <taxon>Magnoliopsida</taxon>
        <taxon>eudicotyledons</taxon>
        <taxon>Gunneridae</taxon>
        <taxon>Pentapetalae</taxon>
        <taxon>asterids</taxon>
        <taxon>campanulids</taxon>
        <taxon>Asterales</taxon>
        <taxon>Asteraceae</taxon>
        <taxon>Asteroideae</taxon>
        <taxon>Anthemideae</taxon>
        <taxon>Anthemidinae</taxon>
        <taxon>Tanacetum</taxon>
    </lineage>
</organism>
<evidence type="ECO:0000259" key="2">
    <source>
        <dbReference type="PROSITE" id="PS50158"/>
    </source>
</evidence>
<dbReference type="PANTHER" id="PTHR34222">
    <property type="entry name" value="GAG_PRE-INTEGRS DOMAIN-CONTAINING PROTEIN"/>
    <property type="match status" value="1"/>
</dbReference>
<gene>
    <name evidence="3" type="ORF">Tco_1055979</name>
</gene>
<proteinExistence type="predicted"/>
<keyword evidence="1" id="KW-0479">Metal-binding</keyword>
<keyword evidence="1" id="KW-0863">Zinc-finger</keyword>
<name>A0ABQ5H363_9ASTR</name>
<dbReference type="Proteomes" id="UP001151760">
    <property type="component" value="Unassembled WGS sequence"/>
</dbReference>
<keyword evidence="4" id="KW-1185">Reference proteome</keyword>
<evidence type="ECO:0000256" key="1">
    <source>
        <dbReference type="PROSITE-ProRule" id="PRU00047"/>
    </source>
</evidence>
<reference evidence="3" key="2">
    <citation type="submission" date="2022-01" db="EMBL/GenBank/DDBJ databases">
        <authorList>
            <person name="Yamashiro T."/>
            <person name="Shiraishi A."/>
            <person name="Satake H."/>
            <person name="Nakayama K."/>
        </authorList>
    </citation>
    <scope>NUCLEOTIDE SEQUENCE</scope>
</reference>
<keyword evidence="1" id="KW-0862">Zinc</keyword>
<protein>
    <submittedName>
        <fullName evidence="3">Cysteine-rich receptor-like protein kinase 8</fullName>
    </submittedName>
</protein>
<feature type="domain" description="CCHC-type" evidence="2">
    <location>
        <begin position="90"/>
        <end position="103"/>
    </location>
</feature>
<dbReference type="InterPro" id="IPR001878">
    <property type="entry name" value="Znf_CCHC"/>
</dbReference>
<dbReference type="PANTHER" id="PTHR34222:SF99">
    <property type="entry name" value="PROTEIN, PUTATIVE-RELATED"/>
    <property type="match status" value="1"/>
</dbReference>
<evidence type="ECO:0000313" key="3">
    <source>
        <dbReference type="EMBL" id="GJT81637.1"/>
    </source>
</evidence>
<dbReference type="PROSITE" id="PS50158">
    <property type="entry name" value="ZF_CCHC"/>
    <property type="match status" value="1"/>
</dbReference>
<comment type="caution">
    <text evidence="3">The sequence shown here is derived from an EMBL/GenBank/DDBJ whole genome shotgun (WGS) entry which is preliminary data.</text>
</comment>
<sequence>MGLDECFANVRGQILLMQPLPNVTKAYVMMRQEEKQRETNIPKFSSPAVMSTFNNSRYPNNQTAVPNTRQFKPNSTLNTKRINFKPGVICGNCQKEGHYQSECYHIVGYLVGYPLHGSRQDGVSINECKISGTQAGDAVFSKTDSLQMQLNQVMMMLQNPQGQCDPKLLAAGRYMFTASCVSLFKDAWVVDSGATDHICITLSLMFNIIHLTIPIIISLPNGHTLTVTTIGSGNNQKIAHGVQSDRLYIIQSGQD</sequence>
<dbReference type="InterPro" id="IPR036875">
    <property type="entry name" value="Znf_CCHC_sf"/>
</dbReference>
<evidence type="ECO:0000313" key="4">
    <source>
        <dbReference type="Proteomes" id="UP001151760"/>
    </source>
</evidence>
<reference evidence="3" key="1">
    <citation type="journal article" date="2022" name="Int. J. Mol. Sci.">
        <title>Draft Genome of Tanacetum Coccineum: Genomic Comparison of Closely Related Tanacetum-Family Plants.</title>
        <authorList>
            <person name="Yamashiro T."/>
            <person name="Shiraishi A."/>
            <person name="Nakayama K."/>
            <person name="Satake H."/>
        </authorList>
    </citation>
    <scope>NUCLEOTIDE SEQUENCE</scope>
</reference>